<dbReference type="AlphaFoldDB" id="A0A1B6DBY5"/>
<protein>
    <submittedName>
        <fullName evidence="1">Uncharacterized protein</fullName>
    </submittedName>
</protein>
<gene>
    <name evidence="1" type="ORF">g.45375</name>
</gene>
<accession>A0A1B6DBY5</accession>
<proteinExistence type="predicted"/>
<dbReference type="EMBL" id="GEDC01014099">
    <property type="protein sequence ID" value="JAS23199.1"/>
    <property type="molecule type" value="Transcribed_RNA"/>
</dbReference>
<evidence type="ECO:0000313" key="1">
    <source>
        <dbReference type="EMBL" id="JAS23199.1"/>
    </source>
</evidence>
<feature type="non-terminal residue" evidence="1">
    <location>
        <position position="1"/>
    </location>
</feature>
<sequence>ERLSFRAGEIEHLSFFIVRLDSTTDEEKLVEFKKIIDAQKLVLQAVVQAWLQNGYDEHKKLKKLLCRLLDEIENLKNTEKGTIKERVEIVRKVLIKVHKARVELHVTHVLEYNIEQAIDPRRY</sequence>
<reference evidence="1" key="1">
    <citation type="submission" date="2015-12" db="EMBL/GenBank/DDBJ databases">
        <title>De novo transcriptome assembly of four potential Pierce s Disease insect vectors from Arizona vineyards.</title>
        <authorList>
            <person name="Tassone E.E."/>
        </authorList>
    </citation>
    <scope>NUCLEOTIDE SEQUENCE</scope>
</reference>
<organism evidence="1">
    <name type="scientific">Clastoptera arizonana</name>
    <name type="common">Arizona spittle bug</name>
    <dbReference type="NCBI Taxonomy" id="38151"/>
    <lineage>
        <taxon>Eukaryota</taxon>
        <taxon>Metazoa</taxon>
        <taxon>Ecdysozoa</taxon>
        <taxon>Arthropoda</taxon>
        <taxon>Hexapoda</taxon>
        <taxon>Insecta</taxon>
        <taxon>Pterygota</taxon>
        <taxon>Neoptera</taxon>
        <taxon>Paraneoptera</taxon>
        <taxon>Hemiptera</taxon>
        <taxon>Auchenorrhyncha</taxon>
        <taxon>Cercopoidea</taxon>
        <taxon>Clastopteridae</taxon>
        <taxon>Clastoptera</taxon>
    </lineage>
</organism>
<name>A0A1B6DBY5_9HEMI</name>